<organism evidence="1 2">
    <name type="scientific">Antarcticimicrobium sediminis</name>
    <dbReference type="NCBI Taxonomy" id="2546227"/>
    <lineage>
        <taxon>Bacteria</taxon>
        <taxon>Pseudomonadati</taxon>
        <taxon>Pseudomonadota</taxon>
        <taxon>Alphaproteobacteria</taxon>
        <taxon>Rhodobacterales</taxon>
        <taxon>Paracoccaceae</taxon>
        <taxon>Antarcticimicrobium</taxon>
    </lineage>
</organism>
<evidence type="ECO:0000313" key="1">
    <source>
        <dbReference type="EMBL" id="TDE39623.1"/>
    </source>
</evidence>
<keyword evidence="2" id="KW-1185">Reference proteome</keyword>
<protein>
    <submittedName>
        <fullName evidence="1">Uncharacterized protein</fullName>
    </submittedName>
</protein>
<dbReference type="AlphaFoldDB" id="A0A4R5EXE2"/>
<dbReference type="RefSeq" id="WP_132827877.1">
    <property type="nucleotide sequence ID" value="NZ_SMFP01000003.1"/>
</dbReference>
<accession>A0A4R5EXE2</accession>
<proteinExistence type="predicted"/>
<name>A0A4R5EXE2_9RHOB</name>
<evidence type="ECO:0000313" key="2">
    <source>
        <dbReference type="Proteomes" id="UP000294662"/>
    </source>
</evidence>
<comment type="caution">
    <text evidence="1">The sequence shown here is derived from an EMBL/GenBank/DDBJ whole genome shotgun (WGS) entry which is preliminary data.</text>
</comment>
<dbReference type="EMBL" id="SMFP01000003">
    <property type="protein sequence ID" value="TDE39623.1"/>
    <property type="molecule type" value="Genomic_DNA"/>
</dbReference>
<sequence length="62" mass="6788">MFDAAQTQKVTPDATTANAAAAQAALQVLNEAWAYYTPEPQPQYRDDAADLVQELFQYHSAA</sequence>
<dbReference type="Proteomes" id="UP000294662">
    <property type="component" value="Unassembled WGS sequence"/>
</dbReference>
<reference evidence="1 2" key="1">
    <citation type="submission" date="2019-03" db="EMBL/GenBank/DDBJ databases">
        <authorList>
            <person name="Zhang S."/>
        </authorList>
    </citation>
    <scope>NUCLEOTIDE SEQUENCE [LARGE SCALE GENOMIC DNA]</scope>
    <source>
        <strain evidence="1 2">S4J41</strain>
    </source>
</reference>
<gene>
    <name evidence="1" type="ORF">E1B25_06115</name>
</gene>